<evidence type="ECO:0000313" key="3">
    <source>
        <dbReference type="Proteomes" id="UP000054988"/>
    </source>
</evidence>
<reference evidence="2 3" key="1">
    <citation type="submission" date="2015-12" db="EMBL/GenBank/DDBJ databases">
        <title>Draft genome sequence of Moniliophthora roreri, the causal agent of frosty pod rot of cacao.</title>
        <authorList>
            <person name="Aime M.C."/>
            <person name="Diaz-Valderrama J.R."/>
            <person name="Kijpornyongpan T."/>
            <person name="Phillips-Mora W."/>
        </authorList>
    </citation>
    <scope>NUCLEOTIDE SEQUENCE [LARGE SCALE GENOMIC DNA]</scope>
    <source>
        <strain evidence="2 3">MCA 2952</strain>
    </source>
</reference>
<dbReference type="EMBL" id="LATX01000045">
    <property type="protein sequence ID" value="KTB47344.1"/>
    <property type="molecule type" value="Genomic_DNA"/>
</dbReference>
<dbReference type="AlphaFoldDB" id="A0A0W0GFJ5"/>
<name>A0A0W0GFJ5_MONRR</name>
<evidence type="ECO:0000256" key="1">
    <source>
        <dbReference type="SAM" id="MobiDB-lite"/>
    </source>
</evidence>
<gene>
    <name evidence="2" type="ORF">WG66_78</name>
</gene>
<sequence length="175" mass="19983">MSKPFSTQYTLLSQSLTEQSRPECPEPQTPRFLTPPSMPLPPPSLIDLPVQLIRRQTLSEEQDSPQNSPSPLFLSTQTLAVHIQLVWDDEEEDQEDRDSQTENRSTPLTPSTMEWVDKVYSALNVLFAEWETTALSTVETTIVQFVELLRLGISLETAMTDEGLHTMYEVFFLCY</sequence>
<evidence type="ECO:0000313" key="2">
    <source>
        <dbReference type="EMBL" id="KTB47344.1"/>
    </source>
</evidence>
<proteinExistence type="predicted"/>
<organism evidence="2 3">
    <name type="scientific">Moniliophthora roreri</name>
    <name type="common">Frosty pod rot fungus</name>
    <name type="synonym">Monilia roreri</name>
    <dbReference type="NCBI Taxonomy" id="221103"/>
    <lineage>
        <taxon>Eukaryota</taxon>
        <taxon>Fungi</taxon>
        <taxon>Dikarya</taxon>
        <taxon>Basidiomycota</taxon>
        <taxon>Agaricomycotina</taxon>
        <taxon>Agaricomycetes</taxon>
        <taxon>Agaricomycetidae</taxon>
        <taxon>Agaricales</taxon>
        <taxon>Marasmiineae</taxon>
        <taxon>Marasmiaceae</taxon>
        <taxon>Moniliophthora</taxon>
    </lineage>
</organism>
<feature type="region of interest" description="Disordered" evidence="1">
    <location>
        <begin position="1"/>
        <end position="45"/>
    </location>
</feature>
<feature type="compositionally biased region" description="Polar residues" evidence="1">
    <location>
        <begin position="1"/>
        <end position="19"/>
    </location>
</feature>
<protein>
    <submittedName>
        <fullName evidence="2">Uncharacterized protein</fullName>
    </submittedName>
</protein>
<dbReference type="Proteomes" id="UP000054988">
    <property type="component" value="Unassembled WGS sequence"/>
</dbReference>
<comment type="caution">
    <text evidence="2">The sequence shown here is derived from an EMBL/GenBank/DDBJ whole genome shotgun (WGS) entry which is preliminary data.</text>
</comment>
<feature type="region of interest" description="Disordered" evidence="1">
    <location>
        <begin position="90"/>
        <end position="109"/>
    </location>
</feature>
<accession>A0A0W0GFJ5</accession>